<keyword evidence="3 4" id="KW-0975">Bacterial flagellum</keyword>
<accession>A0A841T487</accession>
<comment type="subcellular location">
    <subcellularLocation>
        <location evidence="4">Secreted</location>
    </subcellularLocation>
    <subcellularLocation>
        <location evidence="4">Bacterial flagellum</location>
    </subcellularLocation>
</comment>
<proteinExistence type="inferred from homology"/>
<dbReference type="RefSeq" id="WP_185177677.1">
    <property type="nucleotide sequence ID" value="NZ_CBCSEP010000007.1"/>
</dbReference>
<dbReference type="Pfam" id="PF00669">
    <property type="entry name" value="Flagellin_N"/>
    <property type="match status" value="1"/>
</dbReference>
<comment type="caution">
    <text evidence="7">The sequence shown here is derived from an EMBL/GenBank/DDBJ whole genome shotgun (WGS) entry which is preliminary data.</text>
</comment>
<dbReference type="SUPFAM" id="SSF64518">
    <property type="entry name" value="Phase 1 flagellin"/>
    <property type="match status" value="1"/>
</dbReference>
<protein>
    <recommendedName>
        <fullName evidence="2 4">Flagellin</fullName>
    </recommendedName>
</protein>
<keyword evidence="8" id="KW-1185">Reference proteome</keyword>
<organism evidence="7 8">
    <name type="scientific">Cohnella lubricantis</name>
    <dbReference type="NCBI Taxonomy" id="2163172"/>
    <lineage>
        <taxon>Bacteria</taxon>
        <taxon>Bacillati</taxon>
        <taxon>Bacillota</taxon>
        <taxon>Bacilli</taxon>
        <taxon>Bacillales</taxon>
        <taxon>Paenibacillaceae</taxon>
        <taxon>Cohnella</taxon>
    </lineage>
</organism>
<dbReference type="Pfam" id="PF00700">
    <property type="entry name" value="Flagellin_C"/>
    <property type="match status" value="1"/>
</dbReference>
<dbReference type="Proteomes" id="UP000574133">
    <property type="component" value="Unassembled WGS sequence"/>
</dbReference>
<dbReference type="PRINTS" id="PR00207">
    <property type="entry name" value="FLAGELLIN"/>
</dbReference>
<dbReference type="InterPro" id="IPR042187">
    <property type="entry name" value="Flagellin_C_sub2"/>
</dbReference>
<dbReference type="PANTHER" id="PTHR42792">
    <property type="entry name" value="FLAGELLIN"/>
    <property type="match status" value="1"/>
</dbReference>
<dbReference type="PANTHER" id="PTHR42792:SF2">
    <property type="entry name" value="FLAGELLIN"/>
    <property type="match status" value="1"/>
</dbReference>
<evidence type="ECO:0000256" key="1">
    <source>
        <dbReference type="ARBA" id="ARBA00005709"/>
    </source>
</evidence>
<evidence type="ECO:0000313" key="8">
    <source>
        <dbReference type="Proteomes" id="UP000574133"/>
    </source>
</evidence>
<evidence type="ECO:0000256" key="4">
    <source>
        <dbReference type="RuleBase" id="RU362073"/>
    </source>
</evidence>
<evidence type="ECO:0000259" key="5">
    <source>
        <dbReference type="Pfam" id="PF00669"/>
    </source>
</evidence>
<evidence type="ECO:0000313" key="7">
    <source>
        <dbReference type="EMBL" id="MBB6676383.1"/>
    </source>
</evidence>
<evidence type="ECO:0000256" key="2">
    <source>
        <dbReference type="ARBA" id="ARBA00020110"/>
    </source>
</evidence>
<keyword evidence="4" id="KW-0964">Secreted</keyword>
<dbReference type="InterPro" id="IPR001492">
    <property type="entry name" value="Flagellin"/>
</dbReference>
<dbReference type="GO" id="GO:0009288">
    <property type="term" value="C:bacterial-type flagellum"/>
    <property type="evidence" value="ECO:0007669"/>
    <property type="project" value="UniProtKB-SubCell"/>
</dbReference>
<dbReference type="EMBL" id="JACJVN010000016">
    <property type="protein sequence ID" value="MBB6676383.1"/>
    <property type="molecule type" value="Genomic_DNA"/>
</dbReference>
<sequence length="447" mass="49131">MRIMHNLLGLNSSNIANRTNGKASKASEKLASGLRINRAADDAAGLSVSESMRAKIRGLNQAERNVRDGIALFDVGDGALDEVSNMLVRMKELAVQGCNDTLSDSDRQALRLESDKLVNQIDAISNDTDFNTFKIFQPGDPVTKTITVNQSVGALISNYSIENPTIKNIIDHASVNVADVQNFDITTSDGTDMTISFDLGKAIKDNVDPNFDSFAHNMYEADGTITQANKDKFLDEFVKGLQAGFDAQMSPSINIGGHYDANDKMVLTFENIADISMYCDTASSQSFGHGFLHSMFDSNSFQQSTTASTTTITEYEKKRLHVQMGGQIEEGKDLEWDALSSQILGVDDLDLSTRAGSQEALDKCDKAMSFVVNIRTTMGAYTNQLEHSMNYVNNYNENLTSSESRIRDTDMANEMMEFTKNNILTQTAQAMLSQANQTPQSILQLLK</sequence>
<keyword evidence="7" id="KW-0282">Flagellum</keyword>
<dbReference type="InterPro" id="IPR046358">
    <property type="entry name" value="Flagellin_C"/>
</dbReference>
<dbReference type="Gene3D" id="6.10.10.10">
    <property type="entry name" value="Flagellar export chaperone, C-terminal domain"/>
    <property type="match status" value="1"/>
</dbReference>
<reference evidence="7 8" key="1">
    <citation type="submission" date="2020-08" db="EMBL/GenBank/DDBJ databases">
        <title>Cohnella phylogeny.</title>
        <authorList>
            <person name="Dunlap C."/>
        </authorList>
    </citation>
    <scope>NUCLEOTIDE SEQUENCE [LARGE SCALE GENOMIC DNA]</scope>
    <source>
        <strain evidence="7 8">DSM 103658</strain>
    </source>
</reference>
<evidence type="ECO:0000259" key="6">
    <source>
        <dbReference type="Pfam" id="PF00700"/>
    </source>
</evidence>
<dbReference type="GO" id="GO:0005198">
    <property type="term" value="F:structural molecule activity"/>
    <property type="evidence" value="ECO:0007669"/>
    <property type="project" value="UniProtKB-UniRule"/>
</dbReference>
<dbReference type="AlphaFoldDB" id="A0A841T487"/>
<dbReference type="GO" id="GO:0005576">
    <property type="term" value="C:extracellular region"/>
    <property type="evidence" value="ECO:0007669"/>
    <property type="project" value="UniProtKB-SubCell"/>
</dbReference>
<dbReference type="InterPro" id="IPR001029">
    <property type="entry name" value="Flagellin_N"/>
</dbReference>
<feature type="domain" description="Flagellin N-terminal" evidence="5">
    <location>
        <begin position="3"/>
        <end position="137"/>
    </location>
</feature>
<dbReference type="Gene3D" id="1.20.1330.10">
    <property type="entry name" value="f41 fragment of flagellin, N-terminal domain"/>
    <property type="match status" value="2"/>
</dbReference>
<keyword evidence="7" id="KW-0969">Cilium</keyword>
<comment type="similarity">
    <text evidence="1 4">Belongs to the bacterial flagellin family.</text>
</comment>
<evidence type="ECO:0000256" key="3">
    <source>
        <dbReference type="ARBA" id="ARBA00023143"/>
    </source>
</evidence>
<keyword evidence="7" id="KW-0966">Cell projection</keyword>
<comment type="function">
    <text evidence="4">Flagellin is the subunit protein which polymerizes to form the filaments of bacterial flagella.</text>
</comment>
<feature type="domain" description="Flagellin C-terminal" evidence="6">
    <location>
        <begin position="361"/>
        <end position="446"/>
    </location>
</feature>
<gene>
    <name evidence="7" type="ORF">H4Q31_03475</name>
</gene>
<name>A0A841T487_9BACL</name>